<evidence type="ECO:0000313" key="3">
    <source>
        <dbReference type="EMBL" id="KQH84725.1"/>
    </source>
</evidence>
<dbReference type="RefSeq" id="WP_055466629.1">
    <property type="nucleotide sequence ID" value="NZ_CAWQRI010000069.1"/>
</dbReference>
<evidence type="ECO:0000259" key="2">
    <source>
        <dbReference type="Pfam" id="PF02036"/>
    </source>
</evidence>
<feature type="domain" description="SCP2" evidence="2">
    <location>
        <begin position="15"/>
        <end position="111"/>
    </location>
</feature>
<dbReference type="GO" id="GO:0005737">
    <property type="term" value="C:cytoplasm"/>
    <property type="evidence" value="ECO:0007669"/>
    <property type="project" value="UniProtKB-SubCell"/>
</dbReference>
<dbReference type="InParanoid" id="A0A0Q2QXL3"/>
<comment type="function">
    <text evidence="1">Required for ubiquinone (coenzyme Q) biosynthesis. Binds hydrophobic ubiquinone biosynthetic intermediates via its SCP2 domain and is essential for the stability of the Ubi complex. May constitute a docking platform where Ubi enzymes assemble and access their SCP2-bound polyprenyl substrates.</text>
</comment>
<evidence type="ECO:0000256" key="1">
    <source>
        <dbReference type="HAMAP-Rule" id="MF_02215"/>
    </source>
</evidence>
<dbReference type="HAMAP" id="MF_02215">
    <property type="entry name" value="UbiJ"/>
    <property type="match status" value="1"/>
</dbReference>
<protein>
    <recommendedName>
        <fullName evidence="1">Ubiquinone biosynthesis accessory factor UbiJ</fullName>
    </recommendedName>
</protein>
<dbReference type="Pfam" id="PF02036">
    <property type="entry name" value="SCP2"/>
    <property type="match status" value="1"/>
</dbReference>
<evidence type="ECO:0000313" key="4">
    <source>
        <dbReference type="Proteomes" id="UP000051221"/>
    </source>
</evidence>
<comment type="caution">
    <text evidence="3">The sequence shown here is derived from an EMBL/GenBank/DDBJ whole genome shotgun (WGS) entry which is preliminary data.</text>
</comment>
<proteinExistence type="inferred from homology"/>
<dbReference type="InterPro" id="IPR036527">
    <property type="entry name" value="SCP2_sterol-bd_dom_sf"/>
</dbReference>
<accession>A0A0Q2QXL3</accession>
<reference evidence="3 4" key="1">
    <citation type="submission" date="2015-08" db="EMBL/GenBank/DDBJ databases">
        <title>Antibacterial properties of a collection of Vibrionaceae strains.</title>
        <authorList>
            <person name="Giubergia S."/>
        </authorList>
    </citation>
    <scope>NUCLEOTIDE SEQUENCE [LARGE SCALE GENOMIC DNA]</scope>
    <source>
        <strain evidence="3 4">S0821</strain>
    </source>
</reference>
<comment type="similarity">
    <text evidence="1">Belongs to the UbiJ family.</text>
</comment>
<comment type="subcellular location">
    <subcellularLocation>
        <location evidence="1">Cytoplasm</location>
    </subcellularLocation>
</comment>
<sequence length="212" mass="23729">MPFEPLITAVIESSLNALIKDDPELGRRLARLKGQVIQVHLKELNQTLTFIFSQQIDVLAHYEGAPDCYLSLNLSVLPELREQANITQLIKQDKLVLEGDIQLAQKFSQLMTDCKPDIEEWLSRVTGDVVAHTVVQGAKNFGALLSAQVSKHQNHLAQVLTEEWRVAPGPLEIAHFCDQVDEVNSQAARLESRLNQLLERGKPTEQGYVDSV</sequence>
<dbReference type="Gene3D" id="3.30.1050.10">
    <property type="entry name" value="SCP2 sterol-binding domain"/>
    <property type="match status" value="1"/>
</dbReference>
<keyword evidence="1" id="KW-0831">Ubiquinone biosynthesis</keyword>
<dbReference type="PANTHER" id="PTHR38693:SF1">
    <property type="entry name" value="UBIQUINONE BIOSYNTHESIS ACCESSORY FACTOR UBIJ"/>
    <property type="match status" value="1"/>
</dbReference>
<dbReference type="InterPro" id="IPR003033">
    <property type="entry name" value="SCP2_sterol-bd_dom"/>
</dbReference>
<dbReference type="SUPFAM" id="SSF55718">
    <property type="entry name" value="SCP-like"/>
    <property type="match status" value="1"/>
</dbReference>
<dbReference type="Proteomes" id="UP000051221">
    <property type="component" value="Unassembled WGS sequence"/>
</dbReference>
<dbReference type="UniPathway" id="UPA00232"/>
<dbReference type="GO" id="GO:0006744">
    <property type="term" value="P:ubiquinone biosynthetic process"/>
    <property type="evidence" value="ECO:0007669"/>
    <property type="project" value="UniProtKB-UniRule"/>
</dbReference>
<dbReference type="EMBL" id="LKHS01000016">
    <property type="protein sequence ID" value="KQH84725.1"/>
    <property type="molecule type" value="Genomic_DNA"/>
</dbReference>
<dbReference type="FunCoup" id="A0A0Q2QXL3">
    <property type="interactions" value="18"/>
</dbReference>
<dbReference type="InterPro" id="IPR038989">
    <property type="entry name" value="UbiJ"/>
</dbReference>
<organism evidence="3 4">
    <name type="scientific">Vibrio furnissii</name>
    <dbReference type="NCBI Taxonomy" id="29494"/>
    <lineage>
        <taxon>Bacteria</taxon>
        <taxon>Pseudomonadati</taxon>
        <taxon>Pseudomonadota</taxon>
        <taxon>Gammaproteobacteria</taxon>
        <taxon>Vibrionales</taxon>
        <taxon>Vibrionaceae</taxon>
        <taxon>Vibrio</taxon>
    </lineage>
</organism>
<name>A0A0Q2QXL3_VIBFU</name>
<keyword evidence="4" id="KW-1185">Reference proteome</keyword>
<comment type="pathway">
    <text evidence="1">Cofactor biosynthesis; ubiquinone biosynthesis.</text>
</comment>
<dbReference type="PANTHER" id="PTHR38693">
    <property type="entry name" value="UBIQUINONE BIOSYNTHESIS PROTEIN UBIJ"/>
    <property type="match status" value="1"/>
</dbReference>
<keyword evidence="1" id="KW-0963">Cytoplasm</keyword>
<dbReference type="AlphaFoldDB" id="A0A0Q2QXL3"/>
<gene>
    <name evidence="1" type="primary">ubiJ</name>
    <name evidence="3" type="ORF">AMR76_16555</name>
</gene>